<dbReference type="Gene3D" id="1.10.10.10">
    <property type="entry name" value="Winged helix-like DNA-binding domain superfamily/Winged helix DNA-binding domain"/>
    <property type="match status" value="1"/>
</dbReference>
<dbReference type="Pfam" id="PF13545">
    <property type="entry name" value="HTH_Crp_2"/>
    <property type="match status" value="1"/>
</dbReference>
<comment type="caution">
    <text evidence="5">The sequence shown here is derived from an EMBL/GenBank/DDBJ whole genome shotgun (WGS) entry which is preliminary data.</text>
</comment>
<dbReference type="SUPFAM" id="SSF51206">
    <property type="entry name" value="cAMP-binding domain-like"/>
    <property type="match status" value="1"/>
</dbReference>
<organism evidence="5 6">
    <name type="scientific">Methylobacterium crusticola</name>
    <dbReference type="NCBI Taxonomy" id="1697972"/>
    <lineage>
        <taxon>Bacteria</taxon>
        <taxon>Pseudomonadati</taxon>
        <taxon>Pseudomonadota</taxon>
        <taxon>Alphaproteobacteria</taxon>
        <taxon>Hyphomicrobiales</taxon>
        <taxon>Methylobacteriaceae</taxon>
        <taxon>Methylobacterium</taxon>
    </lineage>
</organism>
<feature type="domain" description="HTH crp-type" evidence="4">
    <location>
        <begin position="145"/>
        <end position="219"/>
    </location>
</feature>
<keyword evidence="2" id="KW-0238">DNA-binding</keyword>
<keyword evidence="1" id="KW-0805">Transcription regulation</keyword>
<evidence type="ECO:0000256" key="1">
    <source>
        <dbReference type="ARBA" id="ARBA00023015"/>
    </source>
</evidence>
<evidence type="ECO:0000313" key="6">
    <source>
        <dbReference type="Proteomes" id="UP001055167"/>
    </source>
</evidence>
<reference evidence="5" key="2">
    <citation type="submission" date="2021-08" db="EMBL/GenBank/DDBJ databases">
        <authorList>
            <person name="Tani A."/>
            <person name="Ola A."/>
            <person name="Ogura Y."/>
            <person name="Katsura K."/>
            <person name="Hayashi T."/>
        </authorList>
    </citation>
    <scope>NUCLEOTIDE SEQUENCE</scope>
    <source>
        <strain evidence="5">KCTC 52305</strain>
    </source>
</reference>
<gene>
    <name evidence="5" type="primary">aadR_2</name>
    <name evidence="5" type="ORF">OPKNFCMD_2784</name>
</gene>
<evidence type="ECO:0000256" key="3">
    <source>
        <dbReference type="ARBA" id="ARBA00023163"/>
    </source>
</evidence>
<dbReference type="RefSeq" id="WP_128562209.1">
    <property type="nucleotide sequence ID" value="NZ_BPQH01000008.1"/>
</dbReference>
<dbReference type="InterPro" id="IPR000595">
    <property type="entry name" value="cNMP-bd_dom"/>
</dbReference>
<dbReference type="InterPro" id="IPR012318">
    <property type="entry name" value="HTH_CRP"/>
</dbReference>
<evidence type="ECO:0000256" key="2">
    <source>
        <dbReference type="ARBA" id="ARBA00023125"/>
    </source>
</evidence>
<evidence type="ECO:0000313" key="5">
    <source>
        <dbReference type="EMBL" id="GJD50048.1"/>
    </source>
</evidence>
<dbReference type="CDD" id="cd00038">
    <property type="entry name" value="CAP_ED"/>
    <property type="match status" value="1"/>
</dbReference>
<dbReference type="Proteomes" id="UP001055167">
    <property type="component" value="Unassembled WGS sequence"/>
</dbReference>
<keyword evidence="6" id="KW-1185">Reference proteome</keyword>
<dbReference type="InterPro" id="IPR018490">
    <property type="entry name" value="cNMP-bd_dom_sf"/>
</dbReference>
<accession>A0ABQ4QXF5</accession>
<dbReference type="PROSITE" id="PS51063">
    <property type="entry name" value="HTH_CRP_2"/>
    <property type="match status" value="1"/>
</dbReference>
<name>A0ABQ4QXF5_9HYPH</name>
<evidence type="ECO:0000259" key="4">
    <source>
        <dbReference type="PROSITE" id="PS51063"/>
    </source>
</evidence>
<dbReference type="Gene3D" id="2.60.120.10">
    <property type="entry name" value="Jelly Rolls"/>
    <property type="match status" value="1"/>
</dbReference>
<sequence length="272" mass="30706">MTNLFIRKLSRRVRMSDADIEALSAATSKMLYYDADHDLTQEGSKPEFAYVILDGFACRYRIMQDGSRSILAYLVPGDGCDLHASILTQMVHSIGTLTPCTVATIPYRVIKELAAYRPNVYLALWWSVLVDESILQEWLVSVGRRSSDKQLAHFLCEVLTRLQAVGLALEPDYRIPLKQSELADTAGLSHVHVQRVLSDLRKAKLIEVGRKGLVVPDLERLKAFAEFKPDYLHLSHLDEAPPPPAPLDLANATKDDFEKRFGRNRSFRDQNP</sequence>
<protein>
    <submittedName>
        <fullName evidence="5">Transcriptional activatory protein AadR</fullName>
    </submittedName>
</protein>
<proteinExistence type="predicted"/>
<dbReference type="InterPro" id="IPR036388">
    <property type="entry name" value="WH-like_DNA-bd_sf"/>
</dbReference>
<dbReference type="InterPro" id="IPR014710">
    <property type="entry name" value="RmlC-like_jellyroll"/>
</dbReference>
<dbReference type="EMBL" id="BPQH01000008">
    <property type="protein sequence ID" value="GJD50048.1"/>
    <property type="molecule type" value="Genomic_DNA"/>
</dbReference>
<dbReference type="Pfam" id="PF00027">
    <property type="entry name" value="cNMP_binding"/>
    <property type="match status" value="1"/>
</dbReference>
<dbReference type="InterPro" id="IPR036390">
    <property type="entry name" value="WH_DNA-bd_sf"/>
</dbReference>
<keyword evidence="3" id="KW-0804">Transcription</keyword>
<reference evidence="5" key="1">
    <citation type="journal article" date="2021" name="Front. Microbiol.">
        <title>Comprehensive Comparative Genomics and Phenotyping of Methylobacterium Species.</title>
        <authorList>
            <person name="Alessa O."/>
            <person name="Ogura Y."/>
            <person name="Fujitani Y."/>
            <person name="Takami H."/>
            <person name="Hayashi T."/>
            <person name="Sahin N."/>
            <person name="Tani A."/>
        </authorList>
    </citation>
    <scope>NUCLEOTIDE SEQUENCE</scope>
    <source>
        <strain evidence="5">KCTC 52305</strain>
    </source>
</reference>
<dbReference type="SUPFAM" id="SSF46785">
    <property type="entry name" value="Winged helix' DNA-binding domain"/>
    <property type="match status" value="1"/>
</dbReference>